<keyword evidence="3" id="KW-0624">Polysaccharide degradation</keyword>
<evidence type="ECO:0000256" key="4">
    <source>
        <dbReference type="ARBA" id="ARBA00022723"/>
    </source>
</evidence>
<comment type="catalytic activity">
    <reaction evidence="9">
        <text>feruloyl-polysaccharide + H2O = ferulate + polysaccharide.</text>
        <dbReference type="EC" id="3.1.1.73"/>
    </reaction>
</comment>
<keyword evidence="6 10" id="KW-0378">Hydrolase</keyword>
<dbReference type="GO" id="GO:0046872">
    <property type="term" value="F:metal ion binding"/>
    <property type="evidence" value="ECO:0007669"/>
    <property type="project" value="UniProtKB-KW"/>
</dbReference>
<dbReference type="EMBL" id="ML987198">
    <property type="protein sequence ID" value="KAF2246812.1"/>
    <property type="molecule type" value="Genomic_DNA"/>
</dbReference>
<dbReference type="Proteomes" id="UP000800094">
    <property type="component" value="Unassembled WGS sequence"/>
</dbReference>
<organism evidence="11 12">
    <name type="scientific">Trematosphaeria pertusa</name>
    <dbReference type="NCBI Taxonomy" id="390896"/>
    <lineage>
        <taxon>Eukaryota</taxon>
        <taxon>Fungi</taxon>
        <taxon>Dikarya</taxon>
        <taxon>Ascomycota</taxon>
        <taxon>Pezizomycotina</taxon>
        <taxon>Dothideomycetes</taxon>
        <taxon>Pleosporomycetidae</taxon>
        <taxon>Pleosporales</taxon>
        <taxon>Massarineae</taxon>
        <taxon>Trematosphaeriaceae</taxon>
        <taxon>Trematosphaeria</taxon>
    </lineage>
</organism>
<name>A0A6A6IA63_9PLEO</name>
<keyword evidence="5" id="KW-0732">Signal</keyword>
<dbReference type="GO" id="GO:0045493">
    <property type="term" value="P:xylan catabolic process"/>
    <property type="evidence" value="ECO:0007669"/>
    <property type="project" value="UniProtKB-KW"/>
</dbReference>
<dbReference type="Pfam" id="PF07519">
    <property type="entry name" value="Tannase"/>
    <property type="match status" value="2"/>
</dbReference>
<dbReference type="GO" id="GO:0030600">
    <property type="term" value="F:feruloyl esterase activity"/>
    <property type="evidence" value="ECO:0007669"/>
    <property type="project" value="UniProtKB-EC"/>
</dbReference>
<evidence type="ECO:0000256" key="10">
    <source>
        <dbReference type="RuleBase" id="RU361238"/>
    </source>
</evidence>
<dbReference type="OrthoDB" id="3039123at2759"/>
<dbReference type="SUPFAM" id="SSF53474">
    <property type="entry name" value="alpha/beta-Hydrolases"/>
    <property type="match status" value="1"/>
</dbReference>
<reference evidence="11" key="1">
    <citation type="journal article" date="2020" name="Stud. Mycol.">
        <title>101 Dothideomycetes genomes: a test case for predicting lifestyles and emergence of pathogens.</title>
        <authorList>
            <person name="Haridas S."/>
            <person name="Albert R."/>
            <person name="Binder M."/>
            <person name="Bloem J."/>
            <person name="Labutti K."/>
            <person name="Salamov A."/>
            <person name="Andreopoulos B."/>
            <person name="Baker S."/>
            <person name="Barry K."/>
            <person name="Bills G."/>
            <person name="Bluhm B."/>
            <person name="Cannon C."/>
            <person name="Castanera R."/>
            <person name="Culley D."/>
            <person name="Daum C."/>
            <person name="Ezra D."/>
            <person name="Gonzalez J."/>
            <person name="Henrissat B."/>
            <person name="Kuo A."/>
            <person name="Liang C."/>
            <person name="Lipzen A."/>
            <person name="Lutzoni F."/>
            <person name="Magnuson J."/>
            <person name="Mondo S."/>
            <person name="Nolan M."/>
            <person name="Ohm R."/>
            <person name="Pangilinan J."/>
            <person name="Park H.-J."/>
            <person name="Ramirez L."/>
            <person name="Alfaro M."/>
            <person name="Sun H."/>
            <person name="Tritt A."/>
            <person name="Yoshinaga Y."/>
            <person name="Zwiers L.-H."/>
            <person name="Turgeon B."/>
            <person name="Goodwin S."/>
            <person name="Spatafora J."/>
            <person name="Crous P."/>
            <person name="Grigoriev I."/>
        </authorList>
    </citation>
    <scope>NUCLEOTIDE SEQUENCE</scope>
    <source>
        <strain evidence="11">CBS 122368</strain>
    </source>
</reference>
<dbReference type="EC" id="3.1.1.-" evidence="10"/>
<keyword evidence="3" id="KW-0119">Carbohydrate metabolism</keyword>
<dbReference type="RefSeq" id="XP_033681816.1">
    <property type="nucleotide sequence ID" value="XM_033823927.1"/>
</dbReference>
<evidence type="ECO:0000256" key="8">
    <source>
        <dbReference type="ARBA" id="ARBA00023157"/>
    </source>
</evidence>
<evidence type="ECO:0000256" key="5">
    <source>
        <dbReference type="ARBA" id="ARBA00022729"/>
    </source>
</evidence>
<sequence>MLLSACGSWAYGGERARRDAADDFQTSCDSIASTLQIDNATVYFSQFVSAGTNLSIPDYNVTCGAPSQVVPSDICRVALYVATSNSSGINMEAWLPANWTGRFLSTGNGGLAGCIGYNDMAYTTSLGFASVGANNGHNGTSGGAFYNSPEVVEDFAYRSVHTGVVVGKQITETFYGEAHNKSYYLGCSTGGRQGFKSAQDFPEDFDGIVAGAPAFAFNNLTSWSGHFYPITGSANSSTFVPQSMWTVIHEDIMKQCDTIDGYADGIIEAASLCNYTSSGLICGNGANSTACLTPTQADTVQKIFSPLLAQDGSLIYPRMQPGSEIVASFLLYSGQPFPYTTDWFRYAIYNDLSWDPTKINTSDYATAARVNPFNIETWKGDLSAVQARGTKILHYHGQMDGIISSENSPRYYEHVSATMGLSPAELDSFYRFFRISGTGHCTGGDGAHVIGQGRTSVESVDPSENVLMAMVNWVESDVAPETIVGTRWVNDTQSAGVDYKRAHCKYPKRNMYKGEGDPKEIESWECV</sequence>
<dbReference type="InterPro" id="IPR011118">
    <property type="entry name" value="Tannase/feruloyl_esterase"/>
</dbReference>
<comment type="similarity">
    <text evidence="1 10">Belongs to the tannase family.</text>
</comment>
<keyword evidence="4" id="KW-0479">Metal-binding</keyword>
<dbReference type="AlphaFoldDB" id="A0A6A6IA63"/>
<keyword evidence="2" id="KW-0719">Serine esterase</keyword>
<evidence type="ECO:0000256" key="1">
    <source>
        <dbReference type="ARBA" id="ARBA00006249"/>
    </source>
</evidence>
<keyword evidence="3" id="KW-0858">Xylan degradation</keyword>
<evidence type="ECO:0000256" key="7">
    <source>
        <dbReference type="ARBA" id="ARBA00022837"/>
    </source>
</evidence>
<accession>A0A6A6IA63</accession>
<dbReference type="Gene3D" id="3.40.50.1820">
    <property type="entry name" value="alpha/beta hydrolase"/>
    <property type="match status" value="1"/>
</dbReference>
<dbReference type="PANTHER" id="PTHR33938:SF15">
    <property type="entry name" value="FERULOYL ESTERASE B-RELATED"/>
    <property type="match status" value="1"/>
</dbReference>
<evidence type="ECO:0000256" key="6">
    <source>
        <dbReference type="ARBA" id="ARBA00022801"/>
    </source>
</evidence>
<proteinExistence type="inferred from homology"/>
<evidence type="ECO:0000313" key="11">
    <source>
        <dbReference type="EMBL" id="KAF2246812.1"/>
    </source>
</evidence>
<dbReference type="GeneID" id="54577257"/>
<keyword evidence="7" id="KW-0106">Calcium</keyword>
<evidence type="ECO:0000313" key="12">
    <source>
        <dbReference type="Proteomes" id="UP000800094"/>
    </source>
</evidence>
<keyword evidence="12" id="KW-1185">Reference proteome</keyword>
<dbReference type="PANTHER" id="PTHR33938">
    <property type="entry name" value="FERULOYL ESTERASE B-RELATED"/>
    <property type="match status" value="1"/>
</dbReference>
<evidence type="ECO:0000256" key="2">
    <source>
        <dbReference type="ARBA" id="ARBA00022487"/>
    </source>
</evidence>
<dbReference type="InterPro" id="IPR029058">
    <property type="entry name" value="AB_hydrolase_fold"/>
</dbReference>
<keyword evidence="8" id="KW-1015">Disulfide bond</keyword>
<gene>
    <name evidence="11" type="ORF">BU26DRAFT_431439</name>
</gene>
<protein>
    <recommendedName>
        <fullName evidence="10">Carboxylic ester hydrolase</fullName>
        <ecNumber evidence="10">3.1.1.-</ecNumber>
    </recommendedName>
</protein>
<evidence type="ECO:0000256" key="9">
    <source>
        <dbReference type="ARBA" id="ARBA00034075"/>
    </source>
</evidence>
<evidence type="ECO:0000256" key="3">
    <source>
        <dbReference type="ARBA" id="ARBA00022651"/>
    </source>
</evidence>